<dbReference type="Pfam" id="PF17168">
    <property type="entry name" value="DUF5127"/>
    <property type="match status" value="2"/>
</dbReference>
<dbReference type="EMBL" id="CP138580">
    <property type="protein sequence ID" value="WPG98109.1"/>
    <property type="molecule type" value="Genomic_DNA"/>
</dbReference>
<gene>
    <name evidence="4" type="ORF">R9X50_00089500</name>
</gene>
<evidence type="ECO:0000313" key="4">
    <source>
        <dbReference type="EMBL" id="WPG98109.1"/>
    </source>
</evidence>
<name>A0AAQ3R7L5_9PEZI</name>
<dbReference type="SUPFAM" id="SSF48208">
    <property type="entry name" value="Six-hairpin glycosidases"/>
    <property type="match status" value="1"/>
</dbReference>
<dbReference type="InterPro" id="IPR052743">
    <property type="entry name" value="Glutaminase_GtaA"/>
</dbReference>
<feature type="domain" description="Glutaminase A central" evidence="2">
    <location>
        <begin position="418"/>
        <end position="762"/>
    </location>
</feature>
<evidence type="ECO:0000259" key="3">
    <source>
        <dbReference type="Pfam" id="PF17168"/>
    </source>
</evidence>
<organism evidence="4 5">
    <name type="scientific">Acrodontium crateriforme</name>
    <dbReference type="NCBI Taxonomy" id="150365"/>
    <lineage>
        <taxon>Eukaryota</taxon>
        <taxon>Fungi</taxon>
        <taxon>Dikarya</taxon>
        <taxon>Ascomycota</taxon>
        <taxon>Pezizomycotina</taxon>
        <taxon>Dothideomycetes</taxon>
        <taxon>Dothideomycetidae</taxon>
        <taxon>Mycosphaerellales</taxon>
        <taxon>Teratosphaeriaceae</taxon>
        <taxon>Acrodontium</taxon>
    </lineage>
</organism>
<dbReference type="Pfam" id="PF16335">
    <property type="entry name" value="GtaA_6_Hairpin"/>
    <property type="match status" value="1"/>
</dbReference>
<dbReference type="Proteomes" id="UP001303373">
    <property type="component" value="Chromosome 1"/>
</dbReference>
<dbReference type="PANTHER" id="PTHR31987">
    <property type="entry name" value="GLUTAMINASE A-RELATED"/>
    <property type="match status" value="1"/>
</dbReference>
<evidence type="ECO:0000313" key="5">
    <source>
        <dbReference type="Proteomes" id="UP001303373"/>
    </source>
</evidence>
<evidence type="ECO:0000259" key="2">
    <source>
        <dbReference type="Pfam" id="PF16335"/>
    </source>
</evidence>
<keyword evidence="1" id="KW-0732">Signal</keyword>
<proteinExistence type="predicted"/>
<feature type="domain" description="Glutaminase A N-terminal" evidence="3">
    <location>
        <begin position="104"/>
        <end position="180"/>
    </location>
</feature>
<evidence type="ECO:0008006" key="6">
    <source>
        <dbReference type="Google" id="ProtNLM"/>
    </source>
</evidence>
<accession>A0AAQ3R7L5</accession>
<keyword evidence="5" id="KW-1185">Reference proteome</keyword>
<feature type="signal peptide" evidence="1">
    <location>
        <begin position="1"/>
        <end position="17"/>
    </location>
</feature>
<dbReference type="GO" id="GO:0005975">
    <property type="term" value="P:carbohydrate metabolic process"/>
    <property type="evidence" value="ECO:0007669"/>
    <property type="project" value="InterPro"/>
</dbReference>
<sequence length="782" mass="86244">MRFSALLVAAGAALTYAQSSFSPLRPPAIPLAVKSPYLSTWQMAGGDNGNGGYLAGEWPTFWQGQVTGWAGFVKVDNTSYTWMGASNQNDLFVEQTSFEYTSDKSTFTMSVGGYVKMVITFLSTVTPNDMMRASLPYSYMNVEISSLDGKSHEVQLYTDISAEWVSGDHAANAQWSYGIIDESSTPNVVPPPAQASIPASHSPKTFATATAFNFVETVNHPAETVVNNGPHFRPTNFHASQKPKATKTATAPINKASKDGVAFHKVWRQEQLEFSEVNQQANWGNWYYATDNAKNLTHQSGADADVRGQFLTNGFLLNTQDVDYRAINDRYPVFGFALDLGVVTKSPVDTLFQLSLHQEHCIQFEGANGVEQLPCLWNSYFNSETAAVEFFYRDYATGGKVSSNFDTQVKKDTLAAGGQHYTSIATLAVRQAFGALEFTNTPQRPYLFLKEISSDGNAQTVDVIFPAHPIFIYSNPQLMKYILDPLFINQEAGHWPYKFSIHDLGSSFPNATGHDDGNDEMQPLEECGDMLIMTLAYAQRTNDDVYLAEHYDLLKQWTSYLIDEALIPANQISTDDFAGALANQTNLALKGIIGIEAMAQIANRTGHTADGVNYTNIAHNYIAEWEVLGVNEKAALPHATLNYGNDDSFVILYNLFADAELGLQLVPQRIYDYQSAFYPSVFNQDGVPLDTRHAYTKNDWELFAAAVASEQTKNEFTSVIAKWLDSTSTNYAFTDLYDTNTGNYPGIYFIARPVVGGMFSMLALKSAPTSGYVTSRPLAAVA</sequence>
<reference evidence="4 5" key="1">
    <citation type="submission" date="2023-11" db="EMBL/GenBank/DDBJ databases">
        <title>An acidophilic fungus is an integral part of prey digestion in a carnivorous sundew plant.</title>
        <authorList>
            <person name="Tsai I.J."/>
        </authorList>
    </citation>
    <scope>NUCLEOTIDE SEQUENCE [LARGE SCALE GENOMIC DNA]</scope>
    <source>
        <strain evidence="4">169a</strain>
    </source>
</reference>
<dbReference type="AlphaFoldDB" id="A0AAQ3R7L5"/>
<evidence type="ECO:0000256" key="1">
    <source>
        <dbReference type="SAM" id="SignalP"/>
    </source>
</evidence>
<feature type="domain" description="Glutaminase A N-terminal" evidence="3">
    <location>
        <begin position="247"/>
        <end position="412"/>
    </location>
</feature>
<feature type="chain" id="PRO_5042989405" description="Glutaminase A" evidence="1">
    <location>
        <begin position="18"/>
        <end position="782"/>
    </location>
</feature>
<dbReference type="PANTHER" id="PTHR31987:SF1">
    <property type="entry name" value="GLUTAMINASE A"/>
    <property type="match status" value="1"/>
</dbReference>
<dbReference type="InterPro" id="IPR008928">
    <property type="entry name" value="6-hairpin_glycosidase_sf"/>
</dbReference>
<dbReference type="InterPro" id="IPR033433">
    <property type="entry name" value="GtaA_N"/>
</dbReference>
<protein>
    <recommendedName>
        <fullName evidence="6">Glutaminase A</fullName>
    </recommendedName>
</protein>
<dbReference type="InterPro" id="IPR032514">
    <property type="entry name" value="GtaA_central"/>
</dbReference>